<dbReference type="Proteomes" id="UP001259572">
    <property type="component" value="Unassembled WGS sequence"/>
</dbReference>
<gene>
    <name evidence="2" type="ORF">RQX22_09730</name>
</gene>
<evidence type="ECO:0000313" key="3">
    <source>
        <dbReference type="Proteomes" id="UP001259572"/>
    </source>
</evidence>
<keyword evidence="1" id="KW-1133">Transmembrane helix</keyword>
<feature type="transmembrane region" description="Helical" evidence="1">
    <location>
        <begin position="49"/>
        <end position="69"/>
    </location>
</feature>
<reference evidence="2 3" key="1">
    <citation type="submission" date="2023-05" db="EMBL/GenBank/DDBJ databases">
        <authorList>
            <person name="Guo Y."/>
        </authorList>
    </citation>
    <scope>NUCLEOTIDE SEQUENCE [LARGE SCALE GENOMIC DNA]</scope>
    <source>
        <strain evidence="2 3">GR2756</strain>
    </source>
</reference>
<name>A0ABU3Q753_9SPHN</name>
<comment type="caution">
    <text evidence="2">The sequence shown here is derived from an EMBL/GenBank/DDBJ whole genome shotgun (WGS) entry which is preliminary data.</text>
</comment>
<keyword evidence="3" id="KW-1185">Reference proteome</keyword>
<organism evidence="2 3">
    <name type="scientific">Sphingosinicella rhizophila</name>
    <dbReference type="NCBI Taxonomy" id="3050082"/>
    <lineage>
        <taxon>Bacteria</taxon>
        <taxon>Pseudomonadati</taxon>
        <taxon>Pseudomonadota</taxon>
        <taxon>Alphaproteobacteria</taxon>
        <taxon>Sphingomonadales</taxon>
        <taxon>Sphingosinicellaceae</taxon>
        <taxon>Sphingosinicella</taxon>
    </lineage>
</organism>
<dbReference type="RefSeq" id="WP_315725961.1">
    <property type="nucleotide sequence ID" value="NZ_JAVUPU010000004.1"/>
</dbReference>
<sequence>MNPGGPVDEATWRNRFIIINITRIAGTIVVLFGLFVWQTDFIREGGSVLGFPIALFGLAASFGGPLMLARRWRTPPGE</sequence>
<evidence type="ECO:0000256" key="1">
    <source>
        <dbReference type="SAM" id="Phobius"/>
    </source>
</evidence>
<protein>
    <submittedName>
        <fullName evidence="2">Uncharacterized protein</fullName>
    </submittedName>
</protein>
<evidence type="ECO:0000313" key="2">
    <source>
        <dbReference type="EMBL" id="MDT9599229.1"/>
    </source>
</evidence>
<keyword evidence="1" id="KW-0472">Membrane</keyword>
<keyword evidence="1" id="KW-0812">Transmembrane</keyword>
<accession>A0ABU3Q753</accession>
<proteinExistence type="predicted"/>
<dbReference type="EMBL" id="JAVUPU010000004">
    <property type="protein sequence ID" value="MDT9599229.1"/>
    <property type="molecule type" value="Genomic_DNA"/>
</dbReference>
<feature type="transmembrane region" description="Helical" evidence="1">
    <location>
        <begin position="16"/>
        <end position="37"/>
    </location>
</feature>